<evidence type="ECO:0000259" key="9">
    <source>
        <dbReference type="SMART" id="SM00977"/>
    </source>
</evidence>
<dbReference type="Pfam" id="PF11734">
    <property type="entry name" value="TilS_C"/>
    <property type="match status" value="1"/>
</dbReference>
<dbReference type="STRING" id="488535.SAMN04487963_2643"/>
<evidence type="ECO:0000256" key="4">
    <source>
        <dbReference type="ARBA" id="ARBA00022694"/>
    </source>
</evidence>
<dbReference type="GO" id="GO:0005524">
    <property type="term" value="F:ATP binding"/>
    <property type="evidence" value="ECO:0007669"/>
    <property type="project" value="UniProtKB-UniRule"/>
</dbReference>
<evidence type="ECO:0000256" key="1">
    <source>
        <dbReference type="ARBA" id="ARBA00004496"/>
    </source>
</evidence>
<keyword evidence="2 8" id="KW-0963">Cytoplasm</keyword>
<dbReference type="Pfam" id="PF09179">
    <property type="entry name" value="TilS"/>
    <property type="match status" value="1"/>
</dbReference>
<feature type="binding site" evidence="8">
    <location>
        <begin position="36"/>
        <end position="41"/>
    </location>
    <ligand>
        <name>ATP</name>
        <dbReference type="ChEBI" id="CHEBI:30616"/>
    </ligand>
</feature>
<dbReference type="Gene3D" id="1.20.59.20">
    <property type="match status" value="1"/>
</dbReference>
<dbReference type="Gene3D" id="3.40.50.620">
    <property type="entry name" value="HUPs"/>
    <property type="match status" value="1"/>
</dbReference>
<dbReference type="RefSeq" id="WP_092023345.1">
    <property type="nucleotide sequence ID" value="NZ_FOUE01000004.1"/>
</dbReference>
<proteinExistence type="inferred from homology"/>
<dbReference type="HAMAP" id="MF_01161">
    <property type="entry name" value="tRNA_Ile_lys_synt"/>
    <property type="match status" value="1"/>
</dbReference>
<evidence type="ECO:0000256" key="6">
    <source>
        <dbReference type="ARBA" id="ARBA00022840"/>
    </source>
</evidence>
<keyword evidence="6 8" id="KW-0067">ATP-binding</keyword>
<dbReference type="GO" id="GO:0005737">
    <property type="term" value="C:cytoplasm"/>
    <property type="evidence" value="ECO:0007669"/>
    <property type="project" value="UniProtKB-SubCell"/>
</dbReference>
<dbReference type="NCBIfam" id="TIGR02433">
    <property type="entry name" value="lysidine_TilS_C"/>
    <property type="match status" value="1"/>
</dbReference>
<dbReference type="CDD" id="cd01992">
    <property type="entry name" value="TilS_N"/>
    <property type="match status" value="1"/>
</dbReference>
<dbReference type="Proteomes" id="UP000198519">
    <property type="component" value="Unassembled WGS sequence"/>
</dbReference>
<comment type="domain">
    <text evidence="8">The N-terminal region contains the highly conserved SGGXDS motif, predicted to be a P-loop motif involved in ATP binding.</text>
</comment>
<comment type="similarity">
    <text evidence="8">Belongs to the tRNA(Ile)-lysidine synthase family.</text>
</comment>
<comment type="subcellular location">
    <subcellularLocation>
        <location evidence="1 8">Cytoplasm</location>
    </subcellularLocation>
</comment>
<dbReference type="EC" id="6.3.4.19" evidence="8"/>
<comment type="function">
    <text evidence="8">Ligates lysine onto the cytidine present at position 34 of the AUA codon-specific tRNA(Ile) that contains the anticodon CAU, in an ATP-dependent manner. Cytidine is converted to lysidine, thus changing the amino acid specificity of the tRNA from methionine to isoleucine.</text>
</comment>
<dbReference type="GO" id="GO:0006400">
    <property type="term" value="P:tRNA modification"/>
    <property type="evidence" value="ECO:0007669"/>
    <property type="project" value="UniProtKB-UniRule"/>
</dbReference>
<dbReference type="SUPFAM" id="SSF56037">
    <property type="entry name" value="PheT/TilS domain"/>
    <property type="match status" value="1"/>
</dbReference>
<dbReference type="OrthoDB" id="9807403at2"/>
<organism evidence="10 11">
    <name type="scientific">Marinobacter zhejiangensis</name>
    <dbReference type="NCBI Taxonomy" id="488535"/>
    <lineage>
        <taxon>Bacteria</taxon>
        <taxon>Pseudomonadati</taxon>
        <taxon>Pseudomonadota</taxon>
        <taxon>Gammaproteobacteria</taxon>
        <taxon>Pseudomonadales</taxon>
        <taxon>Marinobacteraceae</taxon>
        <taxon>Marinobacter</taxon>
    </lineage>
</organism>
<feature type="domain" description="Lysidine-tRNA(Ile) synthetase C-terminal" evidence="9">
    <location>
        <begin position="369"/>
        <end position="442"/>
    </location>
</feature>
<comment type="catalytic activity">
    <reaction evidence="7 8">
        <text>cytidine(34) in tRNA(Ile2) + L-lysine + ATP = lysidine(34) in tRNA(Ile2) + AMP + diphosphate + H(+)</text>
        <dbReference type="Rhea" id="RHEA:43744"/>
        <dbReference type="Rhea" id="RHEA-COMP:10625"/>
        <dbReference type="Rhea" id="RHEA-COMP:10670"/>
        <dbReference type="ChEBI" id="CHEBI:15378"/>
        <dbReference type="ChEBI" id="CHEBI:30616"/>
        <dbReference type="ChEBI" id="CHEBI:32551"/>
        <dbReference type="ChEBI" id="CHEBI:33019"/>
        <dbReference type="ChEBI" id="CHEBI:82748"/>
        <dbReference type="ChEBI" id="CHEBI:83665"/>
        <dbReference type="ChEBI" id="CHEBI:456215"/>
        <dbReference type="EC" id="6.3.4.19"/>
    </reaction>
</comment>
<dbReference type="InterPro" id="IPR011063">
    <property type="entry name" value="TilS/TtcA_N"/>
</dbReference>
<accession>A0A1I4RAC0</accession>
<evidence type="ECO:0000256" key="5">
    <source>
        <dbReference type="ARBA" id="ARBA00022741"/>
    </source>
</evidence>
<dbReference type="SUPFAM" id="SSF82829">
    <property type="entry name" value="MesJ substrate recognition domain-like"/>
    <property type="match status" value="1"/>
</dbReference>
<evidence type="ECO:0000313" key="11">
    <source>
        <dbReference type="Proteomes" id="UP000198519"/>
    </source>
</evidence>
<dbReference type="SMART" id="SM00977">
    <property type="entry name" value="TilS_C"/>
    <property type="match status" value="1"/>
</dbReference>
<dbReference type="NCBIfam" id="TIGR02432">
    <property type="entry name" value="lysidine_TilS_N"/>
    <property type="match status" value="1"/>
</dbReference>
<keyword evidence="4 8" id="KW-0819">tRNA processing</keyword>
<gene>
    <name evidence="8" type="primary">tilS</name>
    <name evidence="10" type="ORF">SAMN04487963_2643</name>
</gene>
<evidence type="ECO:0000256" key="3">
    <source>
        <dbReference type="ARBA" id="ARBA00022598"/>
    </source>
</evidence>
<dbReference type="PANTHER" id="PTHR43033:SF1">
    <property type="entry name" value="TRNA(ILE)-LYSIDINE SYNTHASE-RELATED"/>
    <property type="match status" value="1"/>
</dbReference>
<evidence type="ECO:0000313" key="10">
    <source>
        <dbReference type="EMBL" id="SFM49149.1"/>
    </source>
</evidence>
<evidence type="ECO:0000256" key="7">
    <source>
        <dbReference type="ARBA" id="ARBA00048539"/>
    </source>
</evidence>
<dbReference type="InterPro" id="IPR012094">
    <property type="entry name" value="tRNA_Ile_lys_synt"/>
</dbReference>
<dbReference type="GO" id="GO:0032267">
    <property type="term" value="F:tRNA(Ile)-lysidine synthase activity"/>
    <property type="evidence" value="ECO:0007669"/>
    <property type="project" value="UniProtKB-EC"/>
</dbReference>
<protein>
    <recommendedName>
        <fullName evidence="8">tRNA(Ile)-lysidine synthase</fullName>
        <ecNumber evidence="8">6.3.4.19</ecNumber>
    </recommendedName>
    <alternativeName>
        <fullName evidence="8">tRNA(Ile)-2-lysyl-cytidine synthase</fullName>
    </alternativeName>
    <alternativeName>
        <fullName evidence="8">tRNA(Ile)-lysidine synthetase</fullName>
    </alternativeName>
</protein>
<dbReference type="SUPFAM" id="SSF52402">
    <property type="entry name" value="Adenine nucleotide alpha hydrolases-like"/>
    <property type="match status" value="1"/>
</dbReference>
<dbReference type="InterPro" id="IPR012795">
    <property type="entry name" value="tRNA_Ile_lys_synt_N"/>
</dbReference>
<dbReference type="EMBL" id="FOUE01000004">
    <property type="protein sequence ID" value="SFM49149.1"/>
    <property type="molecule type" value="Genomic_DNA"/>
</dbReference>
<dbReference type="InterPro" id="IPR015262">
    <property type="entry name" value="tRNA_Ile_lys_synt_subst-bd"/>
</dbReference>
<dbReference type="AlphaFoldDB" id="A0A1I4RAC0"/>
<evidence type="ECO:0000256" key="2">
    <source>
        <dbReference type="ARBA" id="ARBA00022490"/>
    </source>
</evidence>
<evidence type="ECO:0000256" key="8">
    <source>
        <dbReference type="HAMAP-Rule" id="MF_01161"/>
    </source>
</evidence>
<sequence length="447" mass="49219">MTQGGKRRPDDLSWPEALTEPVQALRAEPSLLVALSGGLDSIVLLHTVLHCLSGTQVRLRAVHINHQLQANAGDTEAFCRQLCQQLGVELVVERVAVSATDGPAAGLEAGARAARYEVFERLLASGGTLLMAHHQDDQAETVLFRLVRGSGFGGLAGIPARRRLGKGWLVRPFLAVPRCELKQWAETSGLAWVDDPSNQDQRFDRNFLRHAVMPLLKGRWPNLLVRIGRTSEGCREGAELAQTLAQLRFDQLSGDAGELSLDGFKSLSLAEQKNLLRWWIAQSGFAVPERGDWAQVVSELVNAGADREPELAGAGFAIRRFQSALYLVDERTPPRGGISTLVPEQPLRWGGYRITLVRCAGADTQIPRIQVGARQGGERLRAHPEGVSKPLKKWLQEKAVPPWERARLPLMSLDGELIGVGLIWLSPRFQGALPESGWRILVEREFD</sequence>
<keyword evidence="3 8" id="KW-0436">Ligase</keyword>
<name>A0A1I4RAC0_9GAMM</name>
<dbReference type="InterPro" id="IPR014729">
    <property type="entry name" value="Rossmann-like_a/b/a_fold"/>
</dbReference>
<reference evidence="11" key="1">
    <citation type="submission" date="2016-10" db="EMBL/GenBank/DDBJ databases">
        <authorList>
            <person name="Varghese N."/>
            <person name="Submissions S."/>
        </authorList>
    </citation>
    <scope>NUCLEOTIDE SEQUENCE [LARGE SCALE GENOMIC DNA]</scope>
    <source>
        <strain evidence="11">CGMCC 1.7061</strain>
    </source>
</reference>
<keyword evidence="5 8" id="KW-0547">Nucleotide-binding</keyword>
<dbReference type="Pfam" id="PF01171">
    <property type="entry name" value="ATP_bind_3"/>
    <property type="match status" value="1"/>
</dbReference>
<dbReference type="PANTHER" id="PTHR43033">
    <property type="entry name" value="TRNA(ILE)-LYSIDINE SYNTHASE-RELATED"/>
    <property type="match status" value="1"/>
</dbReference>
<dbReference type="InterPro" id="IPR012796">
    <property type="entry name" value="Lysidine-tRNA-synth_C"/>
</dbReference>
<keyword evidence="11" id="KW-1185">Reference proteome</keyword>